<dbReference type="AlphaFoldDB" id="A0AAP2W468"/>
<keyword evidence="1" id="KW-0812">Transmembrane</keyword>
<evidence type="ECO:0000313" key="2">
    <source>
        <dbReference type="EMBL" id="MCD1293910.1"/>
    </source>
</evidence>
<feature type="transmembrane region" description="Helical" evidence="1">
    <location>
        <begin position="6"/>
        <end position="24"/>
    </location>
</feature>
<feature type="transmembrane region" description="Helical" evidence="1">
    <location>
        <begin position="61"/>
        <end position="83"/>
    </location>
</feature>
<accession>A0AAP2W468</accession>
<keyword evidence="1" id="KW-0472">Membrane</keyword>
<organism evidence="2 3">
    <name type="scientific">Methanooceanicella nereidis</name>
    <dbReference type="NCBI Taxonomy" id="2052831"/>
    <lineage>
        <taxon>Archaea</taxon>
        <taxon>Methanobacteriati</taxon>
        <taxon>Methanobacteriota</taxon>
        <taxon>Stenosarchaea group</taxon>
        <taxon>Methanomicrobia</taxon>
        <taxon>Methanocellales</taxon>
        <taxon>Methanocellaceae</taxon>
        <taxon>Methanooceanicella</taxon>
    </lineage>
</organism>
<dbReference type="Pfam" id="PF03083">
    <property type="entry name" value="MtN3_slv"/>
    <property type="match status" value="1"/>
</dbReference>
<dbReference type="InterPro" id="IPR004316">
    <property type="entry name" value="SWEET_rpt"/>
</dbReference>
<proteinExistence type="predicted"/>
<name>A0AAP2W468_9EURY</name>
<dbReference type="EMBL" id="PGCK01000002">
    <property type="protein sequence ID" value="MCD1293910.1"/>
    <property type="molecule type" value="Genomic_DNA"/>
</dbReference>
<dbReference type="Proteomes" id="UP001320159">
    <property type="component" value="Unassembled WGS sequence"/>
</dbReference>
<sequence>MIGYSEIGIFGSILLALAFLPQCYRILNTRKVSDISLYYLLVLVVGSLCLTLYGYGIHDIIIFGLNLYAFLCNTELLGLKIYYDRRYPANYHIPA</sequence>
<keyword evidence="3" id="KW-1185">Reference proteome</keyword>
<gene>
    <name evidence="2" type="ORF">CUJ83_02720</name>
</gene>
<evidence type="ECO:0000313" key="3">
    <source>
        <dbReference type="Proteomes" id="UP001320159"/>
    </source>
</evidence>
<evidence type="ECO:0000256" key="1">
    <source>
        <dbReference type="SAM" id="Phobius"/>
    </source>
</evidence>
<feature type="transmembrane region" description="Helical" evidence="1">
    <location>
        <begin position="36"/>
        <end position="55"/>
    </location>
</feature>
<dbReference type="Gene3D" id="1.20.1280.290">
    <property type="match status" value="1"/>
</dbReference>
<comment type="caution">
    <text evidence="2">The sequence shown here is derived from an EMBL/GenBank/DDBJ whole genome shotgun (WGS) entry which is preliminary data.</text>
</comment>
<dbReference type="GO" id="GO:0016020">
    <property type="term" value="C:membrane"/>
    <property type="evidence" value="ECO:0007669"/>
    <property type="project" value="InterPro"/>
</dbReference>
<reference evidence="2 3" key="1">
    <citation type="submission" date="2017-11" db="EMBL/GenBank/DDBJ databases">
        <title>Isolation and Characterization of Family Methanocellaceae Species from Potential Methane Hydrate Area Offshore Southwestern Taiwan.</title>
        <authorList>
            <person name="Zhang W.-L."/>
            <person name="Chen W.-C."/>
            <person name="Lai M.-C."/>
            <person name="Chen S.-C."/>
        </authorList>
    </citation>
    <scope>NUCLEOTIDE SEQUENCE [LARGE SCALE GENOMIC DNA]</scope>
    <source>
        <strain evidence="2 3">CWC-04</strain>
    </source>
</reference>
<keyword evidence="1" id="KW-1133">Transmembrane helix</keyword>
<protein>
    <submittedName>
        <fullName evidence="2">Uncharacterized protein</fullName>
    </submittedName>
</protein>
<dbReference type="RefSeq" id="WP_230740365.1">
    <property type="nucleotide sequence ID" value="NZ_PGCK01000002.1"/>
</dbReference>